<dbReference type="OrthoDB" id="3253683at2759"/>
<evidence type="ECO:0000313" key="1">
    <source>
        <dbReference type="EMBL" id="TFK21067.1"/>
    </source>
</evidence>
<protein>
    <submittedName>
        <fullName evidence="1">Uncharacterized protein</fullName>
    </submittedName>
</protein>
<accession>A0A5C3KM33</accession>
<keyword evidence="2" id="KW-1185">Reference proteome</keyword>
<evidence type="ECO:0000313" key="2">
    <source>
        <dbReference type="Proteomes" id="UP000307440"/>
    </source>
</evidence>
<proteinExistence type="predicted"/>
<reference evidence="1 2" key="1">
    <citation type="journal article" date="2019" name="Nat. Ecol. Evol.">
        <title>Megaphylogeny resolves global patterns of mushroom evolution.</title>
        <authorList>
            <person name="Varga T."/>
            <person name="Krizsan K."/>
            <person name="Foldi C."/>
            <person name="Dima B."/>
            <person name="Sanchez-Garcia M."/>
            <person name="Sanchez-Ramirez S."/>
            <person name="Szollosi G.J."/>
            <person name="Szarkandi J.G."/>
            <person name="Papp V."/>
            <person name="Albert L."/>
            <person name="Andreopoulos W."/>
            <person name="Angelini C."/>
            <person name="Antonin V."/>
            <person name="Barry K.W."/>
            <person name="Bougher N.L."/>
            <person name="Buchanan P."/>
            <person name="Buyck B."/>
            <person name="Bense V."/>
            <person name="Catcheside P."/>
            <person name="Chovatia M."/>
            <person name="Cooper J."/>
            <person name="Damon W."/>
            <person name="Desjardin D."/>
            <person name="Finy P."/>
            <person name="Geml J."/>
            <person name="Haridas S."/>
            <person name="Hughes K."/>
            <person name="Justo A."/>
            <person name="Karasinski D."/>
            <person name="Kautmanova I."/>
            <person name="Kiss B."/>
            <person name="Kocsube S."/>
            <person name="Kotiranta H."/>
            <person name="LaButti K.M."/>
            <person name="Lechner B.E."/>
            <person name="Liimatainen K."/>
            <person name="Lipzen A."/>
            <person name="Lukacs Z."/>
            <person name="Mihaltcheva S."/>
            <person name="Morgado L.N."/>
            <person name="Niskanen T."/>
            <person name="Noordeloos M.E."/>
            <person name="Ohm R.A."/>
            <person name="Ortiz-Santana B."/>
            <person name="Ovrebo C."/>
            <person name="Racz N."/>
            <person name="Riley R."/>
            <person name="Savchenko A."/>
            <person name="Shiryaev A."/>
            <person name="Soop K."/>
            <person name="Spirin V."/>
            <person name="Szebenyi C."/>
            <person name="Tomsovsky M."/>
            <person name="Tulloss R.E."/>
            <person name="Uehling J."/>
            <person name="Grigoriev I.V."/>
            <person name="Vagvolgyi C."/>
            <person name="Papp T."/>
            <person name="Martin F.M."/>
            <person name="Miettinen O."/>
            <person name="Hibbett D.S."/>
            <person name="Nagy L.G."/>
        </authorList>
    </citation>
    <scope>NUCLEOTIDE SEQUENCE [LARGE SCALE GENOMIC DNA]</scope>
    <source>
        <strain evidence="1 2">CBS 121175</strain>
    </source>
</reference>
<dbReference type="AlphaFoldDB" id="A0A5C3KM33"/>
<sequence>MALKTCFQGTKEAQVWFANFDKHAGNSGYNDIALIELIKSNAYHNNVKAVQLHFRKAELKDSLTGLASYRKWKAAITAVDRTYREDYFHQHGWLATTTLTVQPQTPLLLLSLRHLLLQPLEAQALLWKLTNCTVKE</sequence>
<dbReference type="Proteomes" id="UP000307440">
    <property type="component" value="Unassembled WGS sequence"/>
</dbReference>
<name>A0A5C3KM33_COPMA</name>
<gene>
    <name evidence="1" type="ORF">FA15DRAFT_658601</name>
</gene>
<dbReference type="EMBL" id="ML210279">
    <property type="protein sequence ID" value="TFK21067.1"/>
    <property type="molecule type" value="Genomic_DNA"/>
</dbReference>
<organism evidence="1 2">
    <name type="scientific">Coprinopsis marcescibilis</name>
    <name type="common">Agaric fungus</name>
    <name type="synonym">Psathyrella marcescibilis</name>
    <dbReference type="NCBI Taxonomy" id="230819"/>
    <lineage>
        <taxon>Eukaryota</taxon>
        <taxon>Fungi</taxon>
        <taxon>Dikarya</taxon>
        <taxon>Basidiomycota</taxon>
        <taxon>Agaricomycotina</taxon>
        <taxon>Agaricomycetes</taxon>
        <taxon>Agaricomycetidae</taxon>
        <taxon>Agaricales</taxon>
        <taxon>Agaricineae</taxon>
        <taxon>Psathyrellaceae</taxon>
        <taxon>Coprinopsis</taxon>
    </lineage>
</organism>